<comment type="subcellular location">
    <subcellularLocation>
        <location evidence="2">Membrane</location>
        <topology evidence="2">Single-pass membrane protein</topology>
    </subcellularLocation>
</comment>
<evidence type="ECO:0000256" key="9">
    <source>
        <dbReference type="ARBA" id="ARBA00022786"/>
    </source>
</evidence>
<feature type="domain" description="RING-type" evidence="17">
    <location>
        <begin position="146"/>
        <end position="188"/>
    </location>
</feature>
<keyword evidence="7" id="KW-0479">Metal-binding</keyword>
<dbReference type="InterPro" id="IPR013083">
    <property type="entry name" value="Znf_RING/FYVE/PHD"/>
</dbReference>
<evidence type="ECO:0000313" key="18">
    <source>
        <dbReference type="EMBL" id="KAF7126830.1"/>
    </source>
</evidence>
<comment type="pathway">
    <text evidence="3">Protein modification; protein ubiquitination.</text>
</comment>
<keyword evidence="11 16" id="KW-1133">Transmembrane helix</keyword>
<dbReference type="InterPro" id="IPR001841">
    <property type="entry name" value="Znf_RING"/>
</dbReference>
<name>A0A834L7V8_RHOSS</name>
<evidence type="ECO:0000256" key="14">
    <source>
        <dbReference type="PROSITE-ProRule" id="PRU00175"/>
    </source>
</evidence>
<evidence type="ECO:0000256" key="15">
    <source>
        <dbReference type="SAM" id="MobiDB-lite"/>
    </source>
</evidence>
<evidence type="ECO:0000256" key="7">
    <source>
        <dbReference type="ARBA" id="ARBA00022723"/>
    </source>
</evidence>
<dbReference type="SUPFAM" id="SSF57850">
    <property type="entry name" value="RING/U-box"/>
    <property type="match status" value="1"/>
</dbReference>
<evidence type="ECO:0000256" key="6">
    <source>
        <dbReference type="ARBA" id="ARBA00022692"/>
    </source>
</evidence>
<dbReference type="GO" id="GO:0016567">
    <property type="term" value="P:protein ubiquitination"/>
    <property type="evidence" value="ECO:0007669"/>
    <property type="project" value="UniProtKB-UniPathway"/>
</dbReference>
<comment type="similarity">
    <text evidence="13">Belongs to the RING-type zinc finger family. ATL subfamily.</text>
</comment>
<dbReference type="GO" id="GO:0016020">
    <property type="term" value="C:membrane"/>
    <property type="evidence" value="ECO:0007669"/>
    <property type="project" value="UniProtKB-SubCell"/>
</dbReference>
<dbReference type="AlphaFoldDB" id="A0A834L7V8"/>
<keyword evidence="5" id="KW-0808">Transferase</keyword>
<keyword evidence="9" id="KW-0833">Ubl conjugation pathway</keyword>
<dbReference type="EMBL" id="WJXA01000011">
    <property type="protein sequence ID" value="KAF7126830.1"/>
    <property type="molecule type" value="Genomic_DNA"/>
</dbReference>
<evidence type="ECO:0000256" key="2">
    <source>
        <dbReference type="ARBA" id="ARBA00004167"/>
    </source>
</evidence>
<dbReference type="SMART" id="SM00184">
    <property type="entry name" value="RING"/>
    <property type="match status" value="1"/>
</dbReference>
<feature type="transmembrane region" description="Helical" evidence="16">
    <location>
        <begin position="53"/>
        <end position="76"/>
    </location>
</feature>
<comment type="catalytic activity">
    <reaction evidence="1">
        <text>S-ubiquitinyl-[E2 ubiquitin-conjugating enzyme]-L-cysteine + [acceptor protein]-L-lysine = [E2 ubiquitin-conjugating enzyme]-L-cysteine + N(6)-ubiquitinyl-[acceptor protein]-L-lysine.</text>
        <dbReference type="EC" id="2.3.2.27"/>
    </reaction>
</comment>
<dbReference type="UniPathway" id="UPA00143"/>
<dbReference type="PANTHER" id="PTHR46913:SF22">
    <property type="entry name" value="RING-TYPE E3 UBIQUITIN TRANSFERASE"/>
    <property type="match status" value="1"/>
</dbReference>
<accession>A0A834L7V8</accession>
<dbReference type="GO" id="GO:0008270">
    <property type="term" value="F:zinc ion binding"/>
    <property type="evidence" value="ECO:0007669"/>
    <property type="project" value="UniProtKB-KW"/>
</dbReference>
<feature type="region of interest" description="Disordered" evidence="15">
    <location>
        <begin position="86"/>
        <end position="113"/>
    </location>
</feature>
<organism evidence="18 19">
    <name type="scientific">Rhododendron simsii</name>
    <name type="common">Sims's rhododendron</name>
    <dbReference type="NCBI Taxonomy" id="118357"/>
    <lineage>
        <taxon>Eukaryota</taxon>
        <taxon>Viridiplantae</taxon>
        <taxon>Streptophyta</taxon>
        <taxon>Embryophyta</taxon>
        <taxon>Tracheophyta</taxon>
        <taxon>Spermatophyta</taxon>
        <taxon>Magnoliopsida</taxon>
        <taxon>eudicotyledons</taxon>
        <taxon>Gunneridae</taxon>
        <taxon>Pentapetalae</taxon>
        <taxon>asterids</taxon>
        <taxon>Ericales</taxon>
        <taxon>Ericaceae</taxon>
        <taxon>Ericoideae</taxon>
        <taxon>Rhodoreae</taxon>
        <taxon>Rhododendron</taxon>
    </lineage>
</organism>
<evidence type="ECO:0000256" key="4">
    <source>
        <dbReference type="ARBA" id="ARBA00012483"/>
    </source>
</evidence>
<evidence type="ECO:0000256" key="1">
    <source>
        <dbReference type="ARBA" id="ARBA00000900"/>
    </source>
</evidence>
<keyword evidence="10" id="KW-0862">Zinc</keyword>
<evidence type="ECO:0000256" key="16">
    <source>
        <dbReference type="SAM" id="Phobius"/>
    </source>
</evidence>
<evidence type="ECO:0000256" key="12">
    <source>
        <dbReference type="ARBA" id="ARBA00023136"/>
    </source>
</evidence>
<comment type="caution">
    <text evidence="18">The sequence shown here is derived from an EMBL/GenBank/DDBJ whole genome shotgun (WGS) entry which is preliminary data.</text>
</comment>
<evidence type="ECO:0000256" key="11">
    <source>
        <dbReference type="ARBA" id="ARBA00022989"/>
    </source>
</evidence>
<keyword evidence="8 14" id="KW-0863">Zinc-finger</keyword>
<evidence type="ECO:0000256" key="8">
    <source>
        <dbReference type="ARBA" id="ARBA00022771"/>
    </source>
</evidence>
<proteinExistence type="inferred from homology"/>
<dbReference type="Proteomes" id="UP000626092">
    <property type="component" value="Unassembled WGS sequence"/>
</dbReference>
<dbReference type="Pfam" id="PF13639">
    <property type="entry name" value="zf-RING_2"/>
    <property type="match status" value="1"/>
</dbReference>
<dbReference type="FunFam" id="3.30.40.10:FF:000233">
    <property type="entry name" value="RING-H2 finger protein ATL54"/>
    <property type="match status" value="1"/>
</dbReference>
<evidence type="ECO:0000256" key="3">
    <source>
        <dbReference type="ARBA" id="ARBA00004906"/>
    </source>
</evidence>
<reference evidence="18" key="1">
    <citation type="submission" date="2019-11" db="EMBL/GenBank/DDBJ databases">
        <authorList>
            <person name="Liu Y."/>
            <person name="Hou J."/>
            <person name="Li T.-Q."/>
            <person name="Guan C.-H."/>
            <person name="Wu X."/>
            <person name="Wu H.-Z."/>
            <person name="Ling F."/>
            <person name="Zhang R."/>
            <person name="Shi X.-G."/>
            <person name="Ren J.-P."/>
            <person name="Chen E.-F."/>
            <person name="Sun J.-M."/>
        </authorList>
    </citation>
    <scope>NUCLEOTIDE SEQUENCE</scope>
    <source>
        <strain evidence="18">Adult_tree_wgs_1</strain>
        <tissue evidence="18">Leaves</tissue>
    </source>
</reference>
<dbReference type="PROSITE" id="PS50089">
    <property type="entry name" value="ZF_RING_2"/>
    <property type="match status" value="1"/>
</dbReference>
<evidence type="ECO:0000256" key="10">
    <source>
        <dbReference type="ARBA" id="ARBA00022833"/>
    </source>
</evidence>
<protein>
    <recommendedName>
        <fullName evidence="4">RING-type E3 ubiquitin transferase</fullName>
        <ecNumber evidence="4">2.3.2.27</ecNumber>
    </recommendedName>
</protein>
<dbReference type="PANTHER" id="PTHR46913">
    <property type="entry name" value="RING-H2 FINGER PROTEIN ATL16"/>
    <property type="match status" value="1"/>
</dbReference>
<dbReference type="Gene3D" id="3.30.40.10">
    <property type="entry name" value="Zinc/RING finger domain, C3HC4 (zinc finger)"/>
    <property type="match status" value="1"/>
</dbReference>
<sequence length="363" mass="40360">MGSLGNPKPWVPYVNTNDCSQGFCSLYCPQWCYIIFPPPPPLELSAGTSGPNFSPLVIAIIGILASAFLLVSYYAIISKYCGNMDSSRRRDQTRDPNEEFEDNNDDPSTNHEPWVVASTGLDEALIKSITVCKYKKGDGLVEGTDCSVCLSEFQDDERLRLLPKCSHAFHVTCIDTWLKSHSNCPLCRANIAFVNASPVIEAPPDIESSAEILENPVVEVDIEMGVGQEEEILQSDGFPKTEFIGLSVSGSLEARDAIIEIREEEEEDRPIRRSVSMDYSCQGRVFSIADMMRMKQDEVFQAEECQGDVGSSIQPAIEMISKCSHRSRVLHCVMSPVVMKRSFSSGRFSFSRRGRGRNTMIPL</sequence>
<dbReference type="CDD" id="cd16461">
    <property type="entry name" value="RING-H2_EL5-like"/>
    <property type="match status" value="1"/>
</dbReference>
<keyword evidence="6 16" id="KW-0812">Transmembrane</keyword>
<dbReference type="EC" id="2.3.2.27" evidence="4"/>
<dbReference type="GO" id="GO:0061630">
    <property type="term" value="F:ubiquitin protein ligase activity"/>
    <property type="evidence" value="ECO:0007669"/>
    <property type="project" value="UniProtKB-EC"/>
</dbReference>
<dbReference type="SMART" id="SM01197">
    <property type="entry name" value="FANCL_C"/>
    <property type="match status" value="1"/>
</dbReference>
<evidence type="ECO:0000256" key="5">
    <source>
        <dbReference type="ARBA" id="ARBA00022679"/>
    </source>
</evidence>
<evidence type="ECO:0000259" key="17">
    <source>
        <dbReference type="PROSITE" id="PS50089"/>
    </source>
</evidence>
<feature type="compositionally biased region" description="Basic and acidic residues" evidence="15">
    <location>
        <begin position="86"/>
        <end position="97"/>
    </location>
</feature>
<dbReference type="InterPro" id="IPR044600">
    <property type="entry name" value="ATL1/ATL16-like"/>
</dbReference>
<keyword evidence="12 16" id="KW-0472">Membrane</keyword>
<keyword evidence="19" id="KW-1185">Reference proteome</keyword>
<evidence type="ECO:0000256" key="13">
    <source>
        <dbReference type="ARBA" id="ARBA00024209"/>
    </source>
</evidence>
<gene>
    <name evidence="18" type="ORF">RHSIM_Rhsim11G0016600</name>
</gene>
<evidence type="ECO:0000313" key="19">
    <source>
        <dbReference type="Proteomes" id="UP000626092"/>
    </source>
</evidence>
<dbReference type="OrthoDB" id="9984778at2759"/>